<evidence type="ECO:0008006" key="3">
    <source>
        <dbReference type="Google" id="ProtNLM"/>
    </source>
</evidence>
<dbReference type="InterPro" id="IPR036852">
    <property type="entry name" value="Peptidase_S8/S53_dom_sf"/>
</dbReference>
<evidence type="ECO:0000313" key="1">
    <source>
        <dbReference type="EMBL" id="NIJ52647.1"/>
    </source>
</evidence>
<reference evidence="1 2" key="1">
    <citation type="submission" date="2020-03" db="EMBL/GenBank/DDBJ databases">
        <title>Genomic Encyclopedia of Type Strains, Phase IV (KMG-IV): sequencing the most valuable type-strain genomes for metagenomic binning, comparative biology and taxonomic classification.</title>
        <authorList>
            <person name="Goeker M."/>
        </authorList>
    </citation>
    <scope>NUCLEOTIDE SEQUENCE [LARGE SCALE GENOMIC DNA]</scope>
    <source>
        <strain evidence="1 2">DSM 102865</strain>
    </source>
</reference>
<gene>
    <name evidence="1" type="ORF">FHS68_001817</name>
</gene>
<accession>A0ABX0UIA1</accession>
<sequence length="303" mass="34054">MSQNLPPEQAELLKNHQPRVIVKLNGNVELPYEDGAEKILILEKKGDWQLLAKQFPSLTLKRVFDLETEACYRYLIELARKENPSEPVPRLFAYYYAEVANDTDHKALVDALLACPLIETAYREGIWLPAGPNQGDRNPLSMKQLYLDAAPVGVDARFTQQLLNGTGFGIRVAHLDKGWQLDHQDLYRSQNQIVRIPNTAPDTQDKFHGTAALGILAAIDNDRGIVGMVPEATFGVGGTHYAEGPAYYGAFAFATRWCRNTPLQNTFRRPDWGDAKSPTIYPSFPIFRSSLRKSNFSTSEKEE</sequence>
<keyword evidence="2" id="KW-1185">Reference proteome</keyword>
<dbReference type="SUPFAM" id="SSF52743">
    <property type="entry name" value="Subtilisin-like"/>
    <property type="match status" value="1"/>
</dbReference>
<name>A0ABX0UIA1_9BACT</name>
<dbReference type="Gene3D" id="3.40.50.200">
    <property type="entry name" value="Peptidase S8/S53 domain"/>
    <property type="match status" value="1"/>
</dbReference>
<organism evidence="1 2">
    <name type="scientific">Dyadobacter arcticus</name>
    <dbReference type="NCBI Taxonomy" id="1078754"/>
    <lineage>
        <taxon>Bacteria</taxon>
        <taxon>Pseudomonadati</taxon>
        <taxon>Bacteroidota</taxon>
        <taxon>Cytophagia</taxon>
        <taxon>Cytophagales</taxon>
        <taxon>Spirosomataceae</taxon>
        <taxon>Dyadobacter</taxon>
    </lineage>
</organism>
<dbReference type="RefSeq" id="WP_167269243.1">
    <property type="nucleotide sequence ID" value="NZ_JAASQJ010000002.1"/>
</dbReference>
<proteinExistence type="predicted"/>
<dbReference type="Proteomes" id="UP001179181">
    <property type="component" value="Unassembled WGS sequence"/>
</dbReference>
<evidence type="ECO:0000313" key="2">
    <source>
        <dbReference type="Proteomes" id="UP001179181"/>
    </source>
</evidence>
<dbReference type="EMBL" id="JAASQJ010000002">
    <property type="protein sequence ID" value="NIJ52647.1"/>
    <property type="molecule type" value="Genomic_DNA"/>
</dbReference>
<comment type="caution">
    <text evidence="1">The sequence shown here is derived from an EMBL/GenBank/DDBJ whole genome shotgun (WGS) entry which is preliminary data.</text>
</comment>
<protein>
    <recommendedName>
        <fullName evidence="3">Peptidase S8/S53 domain-containing protein</fullName>
    </recommendedName>
</protein>